<sequence>MKFSSSHVRLAALPLALSACWPLVAMAQSQPALQDTVVTATRSARPLADLVADVSIIDRTTIERSGAVGVADLLARLPGVQFARSGGPAGTTSVFVRGAESRYTPVYLDGVRLDSQSTGGVQWEQIPLSQLDRIELLRGPAAAVYGSDAVGGVLQLFTKKGEVGKPAPFIGVGGGSHGSWRAEGGISGRAGTDSAIDYALGVTKERSSGFDAMPARLRGAFDSATNPDKDGYERLSGNARLGLQINKAHRIDATLLASQLESQYDDSFSYNPASPQDDRTHNRLRTAGVTLSSQWTEAYSTRLQFTDSHARYATTPSFYRTETDLRGYLWQNEYRLGVHTWSATLERREDGLRNDPIDRDRSQNALALGYGLNAGPHALQLHLRRDDDSEFGGKTTGSAAYGYAITRALRATVSAGTSFRVPTLYQRFSEYGSASLQPEAGRNIEAGLRWTEGASSASVTVYRNRVRHMIDYIDGAGACASSWGCYQNVNRAQYQGITLAGQHQIANVRLRASVDFQDPRDLEKDRQLARRAKRFATLGADTQVSGWTLGAEAQLSSKRREYDDFGGTVYTLGGYTLLNLHASTPVARDFTLSARVDNLTDKQYETARLYDTGGRTLWVGLKWAPN</sequence>
<keyword evidence="7" id="KW-0406">Ion transport</keyword>
<dbReference type="Gene3D" id="2.170.130.10">
    <property type="entry name" value="TonB-dependent receptor, plug domain"/>
    <property type="match status" value="1"/>
</dbReference>
<dbReference type="EMBL" id="QPJK01000008">
    <property type="protein sequence ID" value="RCW68254.1"/>
    <property type="molecule type" value="Genomic_DNA"/>
</dbReference>
<dbReference type="InterPro" id="IPR037066">
    <property type="entry name" value="Plug_dom_sf"/>
</dbReference>
<evidence type="ECO:0000256" key="11">
    <source>
        <dbReference type="ARBA" id="ARBA00023237"/>
    </source>
</evidence>
<comment type="subcellular location">
    <subcellularLocation>
        <location evidence="1 12">Cell outer membrane</location>
        <topology evidence="1 12">Multi-pass membrane protein</topology>
    </subcellularLocation>
</comment>
<dbReference type="OrthoDB" id="183532at2"/>
<dbReference type="PROSITE" id="PS52016">
    <property type="entry name" value="TONB_DEPENDENT_REC_3"/>
    <property type="match status" value="1"/>
</dbReference>
<proteinExistence type="inferred from homology"/>
<feature type="domain" description="TonB-dependent receptor-like beta-barrel" evidence="15">
    <location>
        <begin position="225"/>
        <end position="599"/>
    </location>
</feature>
<name>A0A368XQF7_9BURK</name>
<feature type="chain" id="PRO_5016637959" evidence="14">
    <location>
        <begin position="28"/>
        <end position="626"/>
    </location>
</feature>
<protein>
    <submittedName>
        <fullName evidence="17">Vitamin B12 transporter</fullName>
    </submittedName>
</protein>
<evidence type="ECO:0000313" key="17">
    <source>
        <dbReference type="EMBL" id="RCW68254.1"/>
    </source>
</evidence>
<dbReference type="AlphaFoldDB" id="A0A368XQF7"/>
<dbReference type="PANTHER" id="PTHR30069">
    <property type="entry name" value="TONB-DEPENDENT OUTER MEMBRANE RECEPTOR"/>
    <property type="match status" value="1"/>
</dbReference>
<keyword evidence="3 12" id="KW-0813">Transport</keyword>
<evidence type="ECO:0000256" key="5">
    <source>
        <dbReference type="ARBA" id="ARBA00022692"/>
    </source>
</evidence>
<evidence type="ECO:0000256" key="13">
    <source>
        <dbReference type="RuleBase" id="RU003357"/>
    </source>
</evidence>
<organism evidence="17 18">
    <name type="scientific">Pseudorhodoferax soli</name>
    <dbReference type="NCBI Taxonomy" id="545864"/>
    <lineage>
        <taxon>Bacteria</taxon>
        <taxon>Pseudomonadati</taxon>
        <taxon>Pseudomonadota</taxon>
        <taxon>Betaproteobacteria</taxon>
        <taxon>Burkholderiales</taxon>
        <taxon>Comamonadaceae</taxon>
    </lineage>
</organism>
<evidence type="ECO:0000313" key="18">
    <source>
        <dbReference type="Proteomes" id="UP000252884"/>
    </source>
</evidence>
<evidence type="ECO:0000259" key="15">
    <source>
        <dbReference type="Pfam" id="PF00593"/>
    </source>
</evidence>
<feature type="signal peptide" evidence="14">
    <location>
        <begin position="1"/>
        <end position="27"/>
    </location>
</feature>
<evidence type="ECO:0000256" key="14">
    <source>
        <dbReference type="SAM" id="SignalP"/>
    </source>
</evidence>
<keyword evidence="9 12" id="KW-0472">Membrane</keyword>
<evidence type="ECO:0000256" key="4">
    <source>
        <dbReference type="ARBA" id="ARBA00022452"/>
    </source>
</evidence>
<dbReference type="PANTHER" id="PTHR30069:SF53">
    <property type="entry name" value="COLICIN I RECEPTOR-RELATED"/>
    <property type="match status" value="1"/>
</dbReference>
<evidence type="ECO:0000256" key="7">
    <source>
        <dbReference type="ARBA" id="ARBA00023065"/>
    </source>
</evidence>
<evidence type="ECO:0000259" key="16">
    <source>
        <dbReference type="Pfam" id="PF07715"/>
    </source>
</evidence>
<dbReference type="GO" id="GO:0009279">
    <property type="term" value="C:cell outer membrane"/>
    <property type="evidence" value="ECO:0007669"/>
    <property type="project" value="UniProtKB-SubCell"/>
</dbReference>
<dbReference type="CDD" id="cd01347">
    <property type="entry name" value="ligand_gated_channel"/>
    <property type="match status" value="1"/>
</dbReference>
<dbReference type="InterPro" id="IPR039426">
    <property type="entry name" value="TonB-dep_rcpt-like"/>
</dbReference>
<comment type="similarity">
    <text evidence="2 12 13">Belongs to the TonB-dependent receptor family.</text>
</comment>
<dbReference type="Pfam" id="PF00593">
    <property type="entry name" value="TonB_dep_Rec_b-barrel"/>
    <property type="match status" value="1"/>
</dbReference>
<evidence type="ECO:0000256" key="10">
    <source>
        <dbReference type="ARBA" id="ARBA00023170"/>
    </source>
</evidence>
<evidence type="ECO:0000256" key="8">
    <source>
        <dbReference type="ARBA" id="ARBA00023077"/>
    </source>
</evidence>
<dbReference type="Pfam" id="PF07715">
    <property type="entry name" value="Plug"/>
    <property type="match status" value="1"/>
</dbReference>
<keyword evidence="6 14" id="KW-0732">Signal</keyword>
<dbReference type="GO" id="GO:0006811">
    <property type="term" value="P:monoatomic ion transport"/>
    <property type="evidence" value="ECO:0007669"/>
    <property type="project" value="UniProtKB-KW"/>
</dbReference>
<keyword evidence="8 13" id="KW-0798">TonB box</keyword>
<comment type="caution">
    <text evidence="17">The sequence shown here is derived from an EMBL/GenBank/DDBJ whole genome shotgun (WGS) entry which is preliminary data.</text>
</comment>
<dbReference type="InterPro" id="IPR036942">
    <property type="entry name" value="Beta-barrel_TonB_sf"/>
</dbReference>
<feature type="domain" description="TonB-dependent receptor plug" evidence="16">
    <location>
        <begin position="48"/>
        <end position="153"/>
    </location>
</feature>
<evidence type="ECO:0000256" key="12">
    <source>
        <dbReference type="PROSITE-ProRule" id="PRU01360"/>
    </source>
</evidence>
<dbReference type="Proteomes" id="UP000252884">
    <property type="component" value="Unassembled WGS sequence"/>
</dbReference>
<keyword evidence="18" id="KW-1185">Reference proteome</keyword>
<keyword evidence="10" id="KW-0675">Receptor</keyword>
<keyword evidence="5 12" id="KW-0812">Transmembrane</keyword>
<keyword evidence="11 12" id="KW-0998">Cell outer membrane</keyword>
<gene>
    <name evidence="17" type="ORF">DES41_108439</name>
</gene>
<evidence type="ECO:0000256" key="1">
    <source>
        <dbReference type="ARBA" id="ARBA00004571"/>
    </source>
</evidence>
<dbReference type="InterPro" id="IPR012910">
    <property type="entry name" value="Plug_dom"/>
</dbReference>
<dbReference type="PROSITE" id="PS51257">
    <property type="entry name" value="PROKAR_LIPOPROTEIN"/>
    <property type="match status" value="1"/>
</dbReference>
<dbReference type="SUPFAM" id="SSF56935">
    <property type="entry name" value="Porins"/>
    <property type="match status" value="1"/>
</dbReference>
<reference evidence="17 18" key="1">
    <citation type="submission" date="2018-07" db="EMBL/GenBank/DDBJ databases">
        <title>Genomic Encyclopedia of Type Strains, Phase IV (KMG-IV): sequencing the most valuable type-strain genomes for metagenomic binning, comparative biology and taxonomic classification.</title>
        <authorList>
            <person name="Goeker M."/>
        </authorList>
    </citation>
    <scope>NUCLEOTIDE SEQUENCE [LARGE SCALE GENOMIC DNA]</scope>
    <source>
        <strain evidence="17 18">DSM 21634</strain>
    </source>
</reference>
<evidence type="ECO:0000256" key="2">
    <source>
        <dbReference type="ARBA" id="ARBA00009810"/>
    </source>
</evidence>
<dbReference type="Gene3D" id="2.40.170.20">
    <property type="entry name" value="TonB-dependent receptor, beta-barrel domain"/>
    <property type="match status" value="1"/>
</dbReference>
<evidence type="ECO:0000256" key="9">
    <source>
        <dbReference type="ARBA" id="ARBA00023136"/>
    </source>
</evidence>
<dbReference type="GO" id="GO:0015889">
    <property type="term" value="P:cobalamin transport"/>
    <property type="evidence" value="ECO:0007669"/>
    <property type="project" value="TreeGrafter"/>
</dbReference>
<keyword evidence="4 12" id="KW-1134">Transmembrane beta strand</keyword>
<evidence type="ECO:0000256" key="3">
    <source>
        <dbReference type="ARBA" id="ARBA00022448"/>
    </source>
</evidence>
<dbReference type="InterPro" id="IPR000531">
    <property type="entry name" value="Beta-barrel_TonB"/>
</dbReference>
<evidence type="ECO:0000256" key="6">
    <source>
        <dbReference type="ARBA" id="ARBA00022729"/>
    </source>
</evidence>
<accession>A0A368XQF7</accession>